<dbReference type="AlphaFoldDB" id="A0A812MNF9"/>
<feature type="region of interest" description="Disordered" evidence="1">
    <location>
        <begin position="83"/>
        <end position="118"/>
    </location>
</feature>
<keyword evidence="3" id="KW-1185">Reference proteome</keyword>
<name>A0A812MNF9_9DINO</name>
<gene>
    <name evidence="2" type="ORF">SNEC2469_LOCUS6029</name>
</gene>
<evidence type="ECO:0000313" key="2">
    <source>
        <dbReference type="EMBL" id="CAE7262247.1"/>
    </source>
</evidence>
<dbReference type="Proteomes" id="UP000601435">
    <property type="component" value="Unassembled WGS sequence"/>
</dbReference>
<accession>A0A812MNF9</accession>
<comment type="caution">
    <text evidence="2">The sequence shown here is derived from an EMBL/GenBank/DDBJ whole genome shotgun (WGS) entry which is preliminary data.</text>
</comment>
<reference evidence="2" key="1">
    <citation type="submission" date="2021-02" db="EMBL/GenBank/DDBJ databases">
        <authorList>
            <person name="Dougan E. K."/>
            <person name="Rhodes N."/>
            <person name="Thang M."/>
            <person name="Chan C."/>
        </authorList>
    </citation>
    <scope>NUCLEOTIDE SEQUENCE</scope>
</reference>
<proteinExistence type="predicted"/>
<organism evidence="2 3">
    <name type="scientific">Symbiodinium necroappetens</name>
    <dbReference type="NCBI Taxonomy" id="1628268"/>
    <lineage>
        <taxon>Eukaryota</taxon>
        <taxon>Sar</taxon>
        <taxon>Alveolata</taxon>
        <taxon>Dinophyceae</taxon>
        <taxon>Suessiales</taxon>
        <taxon>Symbiodiniaceae</taxon>
        <taxon>Symbiodinium</taxon>
    </lineage>
</organism>
<evidence type="ECO:0000256" key="1">
    <source>
        <dbReference type="SAM" id="MobiDB-lite"/>
    </source>
</evidence>
<dbReference type="EMBL" id="CAJNJA010010768">
    <property type="protein sequence ID" value="CAE7262247.1"/>
    <property type="molecule type" value="Genomic_DNA"/>
</dbReference>
<sequence length="263" mass="28078">MPSSYCRSNALLLHRSANKDIRRRCQRRSCEKRGSASTRRSRVRIMQRDIAVSATSATSHMENMSCVFPAKLKAALPRRFPAGMWKETTDPGKRGANGRSPESGETLSPAAGGGVSRSGSRHAAALAFADISSQSPAVLGLFLELRTGKMAQIGLGPLAGTAGTAARRREAGSGKAGSRTGKMVEMASGRATPEREAMLALVKMWGRSIVVSQMLRVFNRPTEARNHEAMCSIKSKDQLDTCEAAVNTSATTGTKNLAEALEV</sequence>
<feature type="region of interest" description="Disordered" evidence="1">
    <location>
        <begin position="162"/>
        <end position="183"/>
    </location>
</feature>
<evidence type="ECO:0000313" key="3">
    <source>
        <dbReference type="Proteomes" id="UP000601435"/>
    </source>
</evidence>
<protein>
    <submittedName>
        <fullName evidence="2">Uncharacterized protein</fullName>
    </submittedName>
</protein>